<evidence type="ECO:0000313" key="2">
    <source>
        <dbReference type="Proteomes" id="UP000821845"/>
    </source>
</evidence>
<comment type="caution">
    <text evidence="1">The sequence shown here is derived from an EMBL/GenBank/DDBJ whole genome shotgun (WGS) entry which is preliminary data.</text>
</comment>
<keyword evidence="2" id="KW-1185">Reference proteome</keyword>
<evidence type="ECO:0000313" key="1">
    <source>
        <dbReference type="EMBL" id="KAH6923950.1"/>
    </source>
</evidence>
<dbReference type="EMBL" id="CM023488">
    <property type="protein sequence ID" value="KAH6923950.1"/>
    <property type="molecule type" value="Genomic_DNA"/>
</dbReference>
<name>A0ACB7RN82_HYAAI</name>
<sequence>MSSFMRRHFKWYEVICKSCGLAILRSPGTADSDADVNHFWNKLRIIYSVVCLSVCASVELSYVYQLWLAVFVHDRVFTTALYVLIYVACASKVALNTCVALVKARSLQTLLRESCKYERSVQFVAPKNRRTLTPTHCVVRPLLLVAFAANVCTSSYLSFKFVDRLGYGPALRAVVMLASIAGNFLFYVYDTVSFLVLRPCCEVIRLYIEHQHEVLRCIVKITRTQNAGQEKRARLVERVRLNLCTVSHLKGTLNQIWGCSIAVSGAVLLCTSCIGIYLNFVEEFWTPDHLLNILYTVSTSLDFLDITNLSDSMVREVRKIRNTLQKVRTSSEDRDYVDQVRYLRDCLKAGEMALSGAGFFSLKLPMLVSLAGTVITYTVILVQTSESVKKG</sequence>
<dbReference type="Proteomes" id="UP000821845">
    <property type="component" value="Chromosome 8"/>
</dbReference>
<proteinExistence type="predicted"/>
<reference evidence="1" key="1">
    <citation type="submission" date="2020-05" db="EMBL/GenBank/DDBJ databases">
        <title>Large-scale comparative analyses of tick genomes elucidate their genetic diversity and vector capacities.</title>
        <authorList>
            <person name="Jia N."/>
            <person name="Wang J."/>
            <person name="Shi W."/>
            <person name="Du L."/>
            <person name="Sun Y."/>
            <person name="Zhan W."/>
            <person name="Jiang J."/>
            <person name="Wang Q."/>
            <person name="Zhang B."/>
            <person name="Ji P."/>
            <person name="Sakyi L.B."/>
            <person name="Cui X."/>
            <person name="Yuan T."/>
            <person name="Jiang B."/>
            <person name="Yang W."/>
            <person name="Lam T.T.-Y."/>
            <person name="Chang Q."/>
            <person name="Ding S."/>
            <person name="Wang X."/>
            <person name="Zhu J."/>
            <person name="Ruan X."/>
            <person name="Zhao L."/>
            <person name="Wei J."/>
            <person name="Que T."/>
            <person name="Du C."/>
            <person name="Cheng J."/>
            <person name="Dai P."/>
            <person name="Han X."/>
            <person name="Huang E."/>
            <person name="Gao Y."/>
            <person name="Liu J."/>
            <person name="Shao H."/>
            <person name="Ye R."/>
            <person name="Li L."/>
            <person name="Wei W."/>
            <person name="Wang X."/>
            <person name="Wang C."/>
            <person name="Yang T."/>
            <person name="Huo Q."/>
            <person name="Li W."/>
            <person name="Guo W."/>
            <person name="Chen H."/>
            <person name="Zhou L."/>
            <person name="Ni X."/>
            <person name="Tian J."/>
            <person name="Zhou Y."/>
            <person name="Sheng Y."/>
            <person name="Liu T."/>
            <person name="Pan Y."/>
            <person name="Xia L."/>
            <person name="Li J."/>
            <person name="Zhao F."/>
            <person name="Cao W."/>
        </authorList>
    </citation>
    <scope>NUCLEOTIDE SEQUENCE</scope>
    <source>
        <strain evidence="1">Hyas-2018</strain>
    </source>
</reference>
<accession>A0ACB7RN82</accession>
<protein>
    <submittedName>
        <fullName evidence="1">Uncharacterized protein</fullName>
    </submittedName>
</protein>
<organism evidence="1 2">
    <name type="scientific">Hyalomma asiaticum</name>
    <name type="common">Tick</name>
    <dbReference type="NCBI Taxonomy" id="266040"/>
    <lineage>
        <taxon>Eukaryota</taxon>
        <taxon>Metazoa</taxon>
        <taxon>Ecdysozoa</taxon>
        <taxon>Arthropoda</taxon>
        <taxon>Chelicerata</taxon>
        <taxon>Arachnida</taxon>
        <taxon>Acari</taxon>
        <taxon>Parasitiformes</taxon>
        <taxon>Ixodida</taxon>
        <taxon>Ixodoidea</taxon>
        <taxon>Ixodidae</taxon>
        <taxon>Hyalomminae</taxon>
        <taxon>Hyalomma</taxon>
    </lineage>
</organism>
<gene>
    <name evidence="1" type="ORF">HPB50_010014</name>
</gene>